<sequence length="128" mass="14146">MSFLVILWCQWLLFRSFIGLDQSYNNLSGYYSFEPEPLDAIAYFEVGGKQVSGSISDLSLPSLQDFNVLGNALASEIHNLLLGFHASAFEKNSVLCGVSLEKYKLVSSDPTWPKEYCCIVAQHNAGGN</sequence>
<keyword evidence="3" id="KW-1185">Reference proteome</keyword>
<protein>
    <submittedName>
        <fullName evidence="2">Leucine-rich repeat receptor-like protein kinase</fullName>
    </submittedName>
</protein>
<dbReference type="Gene3D" id="3.80.10.10">
    <property type="entry name" value="Ribonuclease Inhibitor"/>
    <property type="match status" value="1"/>
</dbReference>
<evidence type="ECO:0000313" key="3">
    <source>
        <dbReference type="Proteomes" id="UP001604277"/>
    </source>
</evidence>
<dbReference type="InterPro" id="IPR032675">
    <property type="entry name" value="LRR_dom_sf"/>
</dbReference>
<evidence type="ECO:0000313" key="2">
    <source>
        <dbReference type="EMBL" id="KAL2478120.1"/>
    </source>
</evidence>
<feature type="chain" id="PRO_5044896764" evidence="1">
    <location>
        <begin position="24"/>
        <end position="128"/>
    </location>
</feature>
<dbReference type="EMBL" id="JBFOLJ010000014">
    <property type="protein sequence ID" value="KAL2478120.1"/>
    <property type="molecule type" value="Genomic_DNA"/>
</dbReference>
<name>A0ABD1QPH8_9LAMI</name>
<keyword evidence="1" id="KW-0732">Signal</keyword>
<feature type="signal peptide" evidence="1">
    <location>
        <begin position="1"/>
        <end position="23"/>
    </location>
</feature>
<organism evidence="2 3">
    <name type="scientific">Forsythia ovata</name>
    <dbReference type="NCBI Taxonomy" id="205694"/>
    <lineage>
        <taxon>Eukaryota</taxon>
        <taxon>Viridiplantae</taxon>
        <taxon>Streptophyta</taxon>
        <taxon>Embryophyta</taxon>
        <taxon>Tracheophyta</taxon>
        <taxon>Spermatophyta</taxon>
        <taxon>Magnoliopsida</taxon>
        <taxon>eudicotyledons</taxon>
        <taxon>Gunneridae</taxon>
        <taxon>Pentapetalae</taxon>
        <taxon>asterids</taxon>
        <taxon>lamiids</taxon>
        <taxon>Lamiales</taxon>
        <taxon>Oleaceae</taxon>
        <taxon>Forsythieae</taxon>
        <taxon>Forsythia</taxon>
    </lineage>
</organism>
<proteinExistence type="predicted"/>
<reference evidence="3" key="1">
    <citation type="submission" date="2024-07" db="EMBL/GenBank/DDBJ databases">
        <title>Two chromosome-level genome assemblies of Korean endemic species Abeliophyllum distichum and Forsythia ovata (Oleaceae).</title>
        <authorList>
            <person name="Jang H."/>
        </authorList>
    </citation>
    <scope>NUCLEOTIDE SEQUENCE [LARGE SCALE GENOMIC DNA]</scope>
</reference>
<gene>
    <name evidence="2" type="ORF">Fot_47134</name>
</gene>
<accession>A0ABD1QPH8</accession>
<comment type="caution">
    <text evidence="2">The sequence shown here is derived from an EMBL/GenBank/DDBJ whole genome shotgun (WGS) entry which is preliminary data.</text>
</comment>
<evidence type="ECO:0000256" key="1">
    <source>
        <dbReference type="SAM" id="SignalP"/>
    </source>
</evidence>
<dbReference type="Proteomes" id="UP001604277">
    <property type="component" value="Unassembled WGS sequence"/>
</dbReference>
<dbReference type="AlphaFoldDB" id="A0ABD1QPH8"/>